<dbReference type="Pfam" id="PF21365">
    <property type="entry name" value="Glyco_hydro_31_3rd"/>
    <property type="match status" value="1"/>
</dbReference>
<comment type="similarity">
    <text evidence="1 2">Belongs to the glycosyl hydrolase 31 family.</text>
</comment>
<feature type="domain" description="Glycosyl hydrolase family 31 C-terminal" evidence="6">
    <location>
        <begin position="653"/>
        <end position="733"/>
    </location>
</feature>
<dbReference type="SUPFAM" id="SSF51445">
    <property type="entry name" value="(Trans)glycosidases"/>
    <property type="match status" value="1"/>
</dbReference>
<keyword evidence="2" id="KW-0326">Glycosidase</keyword>
<evidence type="ECO:0000256" key="3">
    <source>
        <dbReference type="SAM" id="MobiDB-lite"/>
    </source>
</evidence>
<dbReference type="InterPro" id="IPR017853">
    <property type="entry name" value="GH"/>
</dbReference>
<feature type="domain" description="Glycoside hydrolase family 31 TIM barrel" evidence="4">
    <location>
        <begin position="288"/>
        <end position="642"/>
    </location>
</feature>
<dbReference type="InterPro" id="IPR025887">
    <property type="entry name" value="Glyco_hydro_31_N_dom"/>
</dbReference>
<dbReference type="CDD" id="cd06597">
    <property type="entry name" value="GH31_transferase_CtsY"/>
    <property type="match status" value="1"/>
</dbReference>
<organism evidence="8 9">
    <name type="scientific">Euzebya pacifica</name>
    <dbReference type="NCBI Taxonomy" id="1608957"/>
    <lineage>
        <taxon>Bacteria</taxon>
        <taxon>Bacillati</taxon>
        <taxon>Actinomycetota</taxon>
        <taxon>Nitriliruptoria</taxon>
        <taxon>Euzebyales</taxon>
    </lineage>
</organism>
<dbReference type="RefSeq" id="WP_114592347.1">
    <property type="nucleotide sequence ID" value="NZ_CP031165.1"/>
</dbReference>
<evidence type="ECO:0000313" key="8">
    <source>
        <dbReference type="EMBL" id="AXV07925.1"/>
    </source>
</evidence>
<dbReference type="GO" id="GO:0030246">
    <property type="term" value="F:carbohydrate binding"/>
    <property type="evidence" value="ECO:0007669"/>
    <property type="project" value="InterPro"/>
</dbReference>
<dbReference type="InterPro" id="IPR000322">
    <property type="entry name" value="Glyco_hydro_31_TIM"/>
</dbReference>
<reference evidence="8 9" key="1">
    <citation type="submission" date="2018-09" db="EMBL/GenBank/DDBJ databases">
        <title>Complete genome sequence of Euzebya sp. DY32-46 isolated from seawater of Pacific Ocean.</title>
        <authorList>
            <person name="Xu L."/>
            <person name="Wu Y.-H."/>
            <person name="Xu X.-W."/>
        </authorList>
    </citation>
    <scope>NUCLEOTIDE SEQUENCE [LARGE SCALE GENOMIC DNA]</scope>
    <source>
        <strain evidence="8 9">DY32-46</strain>
    </source>
</reference>
<evidence type="ECO:0000259" key="5">
    <source>
        <dbReference type="Pfam" id="PF13802"/>
    </source>
</evidence>
<dbReference type="SUPFAM" id="SSF51011">
    <property type="entry name" value="Glycosyl hydrolase domain"/>
    <property type="match status" value="1"/>
</dbReference>
<evidence type="ECO:0000259" key="4">
    <source>
        <dbReference type="Pfam" id="PF01055"/>
    </source>
</evidence>
<evidence type="ECO:0000313" key="9">
    <source>
        <dbReference type="Proteomes" id="UP000264006"/>
    </source>
</evidence>
<dbReference type="InterPro" id="IPR048488">
    <property type="entry name" value="AIMA-like_N"/>
</dbReference>
<feature type="region of interest" description="Disordered" evidence="3">
    <location>
        <begin position="1"/>
        <end position="24"/>
    </location>
</feature>
<dbReference type="Pfam" id="PF21568">
    <property type="entry name" value="AIMA-like_N"/>
    <property type="match status" value="1"/>
</dbReference>
<dbReference type="SUPFAM" id="SSF74650">
    <property type="entry name" value="Galactose mutarotase-like"/>
    <property type="match status" value="1"/>
</dbReference>
<evidence type="ECO:0000256" key="1">
    <source>
        <dbReference type="ARBA" id="ARBA00007806"/>
    </source>
</evidence>
<protein>
    <submittedName>
        <fullName evidence="8">Glycosyl hydrolase, family 31</fullName>
    </submittedName>
</protein>
<dbReference type="KEGG" id="euz:DVS28_a3250"/>
<keyword evidence="2 8" id="KW-0378">Hydrolase</keyword>
<dbReference type="Proteomes" id="UP000264006">
    <property type="component" value="Chromosome"/>
</dbReference>
<keyword evidence="9" id="KW-1185">Reference proteome</keyword>
<feature type="domain" description="Glycoside hydrolase family 31 N-terminal" evidence="5">
    <location>
        <begin position="170"/>
        <end position="243"/>
    </location>
</feature>
<dbReference type="PANTHER" id="PTHR43863">
    <property type="entry name" value="HYDROLASE, PUTATIVE (AFU_ORTHOLOGUE AFUA_1G03140)-RELATED"/>
    <property type="match status" value="1"/>
</dbReference>
<dbReference type="OrthoDB" id="176168at2"/>
<dbReference type="AlphaFoldDB" id="A0A346Y0C8"/>
<dbReference type="GO" id="GO:0004553">
    <property type="term" value="F:hydrolase activity, hydrolyzing O-glycosyl compounds"/>
    <property type="evidence" value="ECO:0007669"/>
    <property type="project" value="InterPro"/>
</dbReference>
<dbReference type="GO" id="GO:0005975">
    <property type="term" value="P:carbohydrate metabolic process"/>
    <property type="evidence" value="ECO:0007669"/>
    <property type="project" value="InterPro"/>
</dbReference>
<dbReference type="InterPro" id="IPR048395">
    <property type="entry name" value="Glyco_hydro_31_C"/>
</dbReference>
<evidence type="ECO:0000259" key="6">
    <source>
        <dbReference type="Pfam" id="PF21365"/>
    </source>
</evidence>
<dbReference type="EMBL" id="CP031165">
    <property type="protein sequence ID" value="AXV07925.1"/>
    <property type="molecule type" value="Genomic_DNA"/>
</dbReference>
<dbReference type="PANTHER" id="PTHR43863:SF2">
    <property type="entry name" value="MALTASE-GLUCOAMYLASE"/>
    <property type="match status" value="1"/>
</dbReference>
<evidence type="ECO:0000259" key="7">
    <source>
        <dbReference type="Pfam" id="PF21568"/>
    </source>
</evidence>
<feature type="domain" description="1,3-alpha-isomaltosidase-like N-terminal" evidence="7">
    <location>
        <begin position="16"/>
        <end position="119"/>
    </location>
</feature>
<dbReference type="InterPro" id="IPR013780">
    <property type="entry name" value="Glyco_hydro_b"/>
</dbReference>
<evidence type="ECO:0000256" key="2">
    <source>
        <dbReference type="RuleBase" id="RU361185"/>
    </source>
</evidence>
<accession>A0A346Y0C8</accession>
<sequence>MTASPPDRSIRHTPGGRGHAYRPSLDQRVPVVPIAGDVIEVRALVADGLGDVTLEVDLDDHVESFPAPPLVVAGDGEEDDDSHLAAAAAAGEQVEGMHPVAVELGPYGPGQPVSYRWVAGDLATEWFTLEVGVWLPTDDVMRIQGPDGAEHLVDDFATEVLVAEGRAVRARFALQLGEDEHVMGLGERFHALDHRGRSIDTVVFEQYKDQGERTYLPVPFGLVVGGAVSWGFHVDTTRRCWFDVGAGQADLLVIEVELDPEDPAVDLSLYLGDPGEVISAFLDDTARPAAVPSWVFRPWASGNEWNTQARVEAEVQRSHDEGVSMGVIVIEAWADEATFTAFRDARYTPRADGKAFGLDDFEFPADGAWPDPVGMVRRLHEQGTKVLLWQIPVLPVDVPADRLGAEQLAHDRDVLVDNGWAVQEADGSPYHNRGWWFPGALLPDFTSPEATDWWLSRRRYLLEEVGIDGFKTDGGEHAWGDELRYADGTRGAETNNRFANLYAEAYHRLLAETGTEGVTFSRAGFTGAGAFPCHWAGDEDSTWQAYRASITAGLSAGVSGVFAWGFDHGGFSGEIPDPELYLRSAAMAMLCPIMQYHSEYNHHRSPSRDRTPWNIAERHDDPTVLTAYRRFTEIRERLVDYLDEQYHAGIQRGLPLMRPLALMWPTDQEVWAHPYQYMLGDHLLVAPVTEAGVEEWSVHLPEGEWLDAWDGTSFVGGRVVTVAAPLDRIPAFVPDTDAGRRVAALLR</sequence>
<dbReference type="Gene3D" id="2.60.40.1180">
    <property type="entry name" value="Golgi alpha-mannosidase II"/>
    <property type="match status" value="1"/>
</dbReference>
<dbReference type="Gene3D" id="2.60.40.1760">
    <property type="entry name" value="glycosyl hydrolase (family 31)"/>
    <property type="match status" value="1"/>
</dbReference>
<dbReference type="Gene3D" id="3.20.20.80">
    <property type="entry name" value="Glycosidases"/>
    <property type="match status" value="1"/>
</dbReference>
<proteinExistence type="inferred from homology"/>
<dbReference type="InterPro" id="IPR011013">
    <property type="entry name" value="Gal_mutarotase_sf_dom"/>
</dbReference>
<dbReference type="InterPro" id="IPR051816">
    <property type="entry name" value="Glycosyl_Hydrolase_31"/>
</dbReference>
<name>A0A346Y0C8_9ACTN</name>
<dbReference type="Pfam" id="PF13802">
    <property type="entry name" value="Gal_mutarotas_2"/>
    <property type="match status" value="1"/>
</dbReference>
<dbReference type="Pfam" id="PF01055">
    <property type="entry name" value="Glyco_hydro_31_2nd"/>
    <property type="match status" value="1"/>
</dbReference>
<gene>
    <name evidence="8" type="ORF">DVS28_a3250</name>
</gene>
<dbReference type="CDD" id="cd14752">
    <property type="entry name" value="GH31_N"/>
    <property type="match status" value="1"/>
</dbReference>